<dbReference type="Proteomes" id="UP001212841">
    <property type="component" value="Unassembled WGS sequence"/>
</dbReference>
<dbReference type="InterPro" id="IPR006151">
    <property type="entry name" value="Shikm_DH/Glu-tRNA_Rdtase"/>
</dbReference>
<reference evidence="3" key="1">
    <citation type="submission" date="2020-05" db="EMBL/GenBank/DDBJ databases">
        <title>Phylogenomic resolution of chytrid fungi.</title>
        <authorList>
            <person name="Stajich J.E."/>
            <person name="Amses K."/>
            <person name="Simmons R."/>
            <person name="Seto K."/>
            <person name="Myers J."/>
            <person name="Bonds A."/>
            <person name="Quandt C.A."/>
            <person name="Barry K."/>
            <person name="Liu P."/>
            <person name="Grigoriev I."/>
            <person name="Longcore J.E."/>
            <person name="James T.Y."/>
        </authorList>
    </citation>
    <scope>NUCLEOTIDE SEQUENCE</scope>
    <source>
        <strain evidence="3">JEL0318</strain>
    </source>
</reference>
<evidence type="ECO:0000259" key="1">
    <source>
        <dbReference type="Pfam" id="PF01488"/>
    </source>
</evidence>
<dbReference type="GO" id="GO:0009423">
    <property type="term" value="P:chorismate biosynthetic process"/>
    <property type="evidence" value="ECO:0007669"/>
    <property type="project" value="TreeGrafter"/>
</dbReference>
<dbReference type="AlphaFoldDB" id="A0AAD5X678"/>
<organism evidence="3 4">
    <name type="scientific">Rhizophlyctis rosea</name>
    <dbReference type="NCBI Taxonomy" id="64517"/>
    <lineage>
        <taxon>Eukaryota</taxon>
        <taxon>Fungi</taxon>
        <taxon>Fungi incertae sedis</taxon>
        <taxon>Chytridiomycota</taxon>
        <taxon>Chytridiomycota incertae sedis</taxon>
        <taxon>Chytridiomycetes</taxon>
        <taxon>Rhizophlyctidales</taxon>
        <taxon>Rhizophlyctidaceae</taxon>
        <taxon>Rhizophlyctis</taxon>
    </lineage>
</organism>
<feature type="domain" description="Quinate/shikimate 5-dehydrogenase/glutamyl-tRNA reductase" evidence="1">
    <location>
        <begin position="15"/>
        <end position="62"/>
    </location>
</feature>
<dbReference type="InterPro" id="IPR022893">
    <property type="entry name" value="Shikimate_DH_fam"/>
</dbReference>
<accession>A0AAD5X678</accession>
<dbReference type="InterPro" id="IPR036291">
    <property type="entry name" value="NAD(P)-bd_dom_sf"/>
</dbReference>
<dbReference type="InterPro" id="IPR041121">
    <property type="entry name" value="SDH_C"/>
</dbReference>
<proteinExistence type="predicted"/>
<dbReference type="PANTHER" id="PTHR21089:SF1">
    <property type="entry name" value="BIFUNCTIONAL 3-DEHYDROQUINATE DEHYDRATASE_SHIKIMATE DEHYDROGENASE, CHLOROPLASTIC"/>
    <property type="match status" value="1"/>
</dbReference>
<evidence type="ECO:0000259" key="2">
    <source>
        <dbReference type="Pfam" id="PF18317"/>
    </source>
</evidence>
<keyword evidence="4" id="KW-1185">Reference proteome</keyword>
<dbReference type="SUPFAM" id="SSF51735">
    <property type="entry name" value="NAD(P)-binding Rossmann-fold domains"/>
    <property type="match status" value="1"/>
</dbReference>
<comment type="caution">
    <text evidence="3">The sequence shown here is derived from an EMBL/GenBank/DDBJ whole genome shotgun (WGS) entry which is preliminary data.</text>
</comment>
<dbReference type="Pfam" id="PF01488">
    <property type="entry name" value="Shikimate_DH"/>
    <property type="match status" value="1"/>
</dbReference>
<evidence type="ECO:0000313" key="3">
    <source>
        <dbReference type="EMBL" id="KAJ3053015.1"/>
    </source>
</evidence>
<dbReference type="GO" id="GO:0019632">
    <property type="term" value="P:shikimate metabolic process"/>
    <property type="evidence" value="ECO:0007669"/>
    <property type="project" value="TreeGrafter"/>
</dbReference>
<protein>
    <recommendedName>
        <fullName evidence="5">Quinate/shikimate 5-dehydrogenase/glutamyl-tRNA reductase domain-containing protein</fullName>
    </recommendedName>
</protein>
<evidence type="ECO:0008006" key="5">
    <source>
        <dbReference type="Google" id="ProtNLM"/>
    </source>
</evidence>
<dbReference type="EMBL" id="JADGJD010000246">
    <property type="protein sequence ID" value="KAJ3053015.1"/>
    <property type="molecule type" value="Genomic_DNA"/>
</dbReference>
<feature type="domain" description="SDH C-terminal" evidence="2">
    <location>
        <begin position="141"/>
        <end position="171"/>
    </location>
</feature>
<dbReference type="PANTHER" id="PTHR21089">
    <property type="entry name" value="SHIKIMATE DEHYDROGENASE"/>
    <property type="match status" value="1"/>
</dbReference>
<dbReference type="Gene3D" id="3.40.50.720">
    <property type="entry name" value="NAD(P)-binding Rossmann-like Domain"/>
    <property type="match status" value="1"/>
</dbReference>
<dbReference type="GO" id="GO:0004764">
    <property type="term" value="F:shikimate 3-dehydrogenase (NADP+) activity"/>
    <property type="evidence" value="ECO:0007669"/>
    <property type="project" value="InterPro"/>
</dbReference>
<sequence length="177" mass="19029">MEGRIMKGGLDGAKRQVGVVVGAGGTARAAIIALQSFDVEEVRIWNRSVGKAEGLAKEFGVRVVERAEELFVDGDEGTVFLVVGTVPAGAQEGGDLDLAKVFGVEGVNKAKGGVLVEMAYRPRETALVKAAKGVGWATVEGIEVLEEQGFEQFARWTGRKAPQAVIRREVRRKYDEQ</sequence>
<name>A0AAD5X678_9FUNG</name>
<gene>
    <name evidence="3" type="ORF">HK097_005242</name>
</gene>
<dbReference type="Pfam" id="PF18317">
    <property type="entry name" value="SDH_C"/>
    <property type="match status" value="1"/>
</dbReference>
<evidence type="ECO:0000313" key="4">
    <source>
        <dbReference type="Proteomes" id="UP001212841"/>
    </source>
</evidence>